<keyword evidence="3" id="KW-1185">Reference proteome</keyword>
<proteinExistence type="predicted"/>
<comment type="caution">
    <text evidence="2">The sequence shown here is derived from an EMBL/GenBank/DDBJ whole genome shotgun (WGS) entry which is preliminary data.</text>
</comment>
<organism evidence="2 3">
    <name type="scientific">Streptomyces sp. 900105245</name>
    <dbReference type="NCBI Taxonomy" id="3154379"/>
    <lineage>
        <taxon>Bacteria</taxon>
        <taxon>Bacillati</taxon>
        <taxon>Actinomycetota</taxon>
        <taxon>Actinomycetes</taxon>
        <taxon>Kitasatosporales</taxon>
        <taxon>Streptomycetaceae</taxon>
        <taxon>Streptomyces</taxon>
    </lineage>
</organism>
<evidence type="ECO:0000256" key="1">
    <source>
        <dbReference type="SAM" id="SignalP"/>
    </source>
</evidence>
<protein>
    <submittedName>
        <fullName evidence="2">Uncharacterized protein</fullName>
    </submittedName>
</protein>
<evidence type="ECO:0000313" key="2">
    <source>
        <dbReference type="EMBL" id="MER6433434.1"/>
    </source>
</evidence>
<evidence type="ECO:0000313" key="3">
    <source>
        <dbReference type="Proteomes" id="UP001470023"/>
    </source>
</evidence>
<feature type="signal peptide" evidence="1">
    <location>
        <begin position="1"/>
        <end position="32"/>
    </location>
</feature>
<gene>
    <name evidence="2" type="ORF">ABT272_37795</name>
</gene>
<dbReference type="RefSeq" id="WP_073896041.1">
    <property type="nucleotide sequence ID" value="NZ_JBEOZW010000020.1"/>
</dbReference>
<sequence length="73" mass="7645">MKLRPSTTRVRLAAIAGALVFATLALAPSAQAAELVTTKWSCNGGPVFTITTTPQATSLIQRIYPTVGCRQVG</sequence>
<name>A0ABV1UI91_9ACTN</name>
<accession>A0ABV1UI91</accession>
<dbReference type="EMBL" id="JBEPAZ010000059">
    <property type="protein sequence ID" value="MER6433434.1"/>
    <property type="molecule type" value="Genomic_DNA"/>
</dbReference>
<dbReference type="Proteomes" id="UP001470023">
    <property type="component" value="Unassembled WGS sequence"/>
</dbReference>
<feature type="chain" id="PRO_5045374807" evidence="1">
    <location>
        <begin position="33"/>
        <end position="73"/>
    </location>
</feature>
<reference evidence="2 3" key="1">
    <citation type="submission" date="2024-06" db="EMBL/GenBank/DDBJ databases">
        <title>The Natural Products Discovery Center: Release of the First 8490 Sequenced Strains for Exploring Actinobacteria Biosynthetic Diversity.</title>
        <authorList>
            <person name="Kalkreuter E."/>
            <person name="Kautsar S.A."/>
            <person name="Yang D."/>
            <person name="Bader C.D."/>
            <person name="Teijaro C.N."/>
            <person name="Fluegel L."/>
            <person name="Davis C.M."/>
            <person name="Simpson J.R."/>
            <person name="Lauterbach L."/>
            <person name="Steele A.D."/>
            <person name="Gui C."/>
            <person name="Meng S."/>
            <person name="Li G."/>
            <person name="Viehrig K."/>
            <person name="Ye F."/>
            <person name="Su P."/>
            <person name="Kiefer A.F."/>
            <person name="Nichols A."/>
            <person name="Cepeda A.J."/>
            <person name="Yan W."/>
            <person name="Fan B."/>
            <person name="Jiang Y."/>
            <person name="Adhikari A."/>
            <person name="Zheng C.-J."/>
            <person name="Schuster L."/>
            <person name="Cowan T.M."/>
            <person name="Smanski M.J."/>
            <person name="Chevrette M.G."/>
            <person name="De Carvalho L.P.S."/>
            <person name="Shen B."/>
        </authorList>
    </citation>
    <scope>NUCLEOTIDE SEQUENCE [LARGE SCALE GENOMIC DNA]</scope>
    <source>
        <strain evidence="2 3">NPDC001166</strain>
    </source>
</reference>
<keyword evidence="1" id="KW-0732">Signal</keyword>